<name>A0A956NJL7_UNCEI</name>
<feature type="non-terminal residue" evidence="1">
    <location>
        <position position="221"/>
    </location>
</feature>
<protein>
    <submittedName>
        <fullName evidence="1">Uncharacterized protein</fullName>
    </submittedName>
</protein>
<dbReference type="AlphaFoldDB" id="A0A956NJL7"/>
<evidence type="ECO:0000313" key="2">
    <source>
        <dbReference type="Proteomes" id="UP000739538"/>
    </source>
</evidence>
<proteinExistence type="predicted"/>
<dbReference type="EMBL" id="JAGQHS010000517">
    <property type="protein sequence ID" value="MCA9759811.1"/>
    <property type="molecule type" value="Genomic_DNA"/>
</dbReference>
<reference evidence="1" key="2">
    <citation type="journal article" date="2021" name="Microbiome">
        <title>Successional dynamics and alternative stable states in a saline activated sludge microbial community over 9 years.</title>
        <authorList>
            <person name="Wang Y."/>
            <person name="Ye J."/>
            <person name="Ju F."/>
            <person name="Liu L."/>
            <person name="Boyd J.A."/>
            <person name="Deng Y."/>
            <person name="Parks D.H."/>
            <person name="Jiang X."/>
            <person name="Yin X."/>
            <person name="Woodcroft B.J."/>
            <person name="Tyson G.W."/>
            <person name="Hugenholtz P."/>
            <person name="Polz M.F."/>
            <person name="Zhang T."/>
        </authorList>
    </citation>
    <scope>NUCLEOTIDE SEQUENCE</scope>
    <source>
        <strain evidence="1">HKST-UBA02</strain>
    </source>
</reference>
<sequence length="221" mass="24976">MFLTLEDPRAKVQGSRDPLGIGRVWAGFGRRIVGNLTTVTNDVRSFTVHLLGRYYSERLILEGKLAEKDALRPFLHMEQIGAYVRHCAHGAEGEVRGIDRVRRNLEEGRSVKIHHEAHTILSDQKTYGLWGLFTVPARRSGIVADGPVGLTPEAREFVEREYAPRLRKCEDRLLRLLVNGGDFDTAKNTSPFRDLAAVLSPTFTPAELRFYAETLRDGRHI</sequence>
<evidence type="ECO:0000313" key="1">
    <source>
        <dbReference type="EMBL" id="MCA9759811.1"/>
    </source>
</evidence>
<gene>
    <name evidence="1" type="ORF">KDA27_28700</name>
</gene>
<accession>A0A956NJL7</accession>
<dbReference type="Proteomes" id="UP000739538">
    <property type="component" value="Unassembled WGS sequence"/>
</dbReference>
<reference evidence="1" key="1">
    <citation type="submission" date="2020-04" db="EMBL/GenBank/DDBJ databases">
        <authorList>
            <person name="Zhang T."/>
        </authorList>
    </citation>
    <scope>NUCLEOTIDE SEQUENCE</scope>
    <source>
        <strain evidence="1">HKST-UBA02</strain>
    </source>
</reference>
<organism evidence="1 2">
    <name type="scientific">Eiseniibacteriota bacterium</name>
    <dbReference type="NCBI Taxonomy" id="2212470"/>
    <lineage>
        <taxon>Bacteria</taxon>
        <taxon>Candidatus Eiseniibacteriota</taxon>
    </lineage>
</organism>
<comment type="caution">
    <text evidence="1">The sequence shown here is derived from an EMBL/GenBank/DDBJ whole genome shotgun (WGS) entry which is preliminary data.</text>
</comment>